<organism evidence="2 3">
    <name type="scientific">Microbacterium insulae</name>
    <dbReference type="NCBI Taxonomy" id="483014"/>
    <lineage>
        <taxon>Bacteria</taxon>
        <taxon>Bacillati</taxon>
        <taxon>Actinomycetota</taxon>
        <taxon>Actinomycetes</taxon>
        <taxon>Micrococcales</taxon>
        <taxon>Microbacteriaceae</taxon>
        <taxon>Microbacterium</taxon>
    </lineage>
</organism>
<keyword evidence="1" id="KW-0732">Signal</keyword>
<accession>A0ABW3AG71</accession>
<feature type="chain" id="PRO_5046793352" description="Lipoprotein" evidence="1">
    <location>
        <begin position="23"/>
        <end position="201"/>
    </location>
</feature>
<dbReference type="PROSITE" id="PS51257">
    <property type="entry name" value="PROKAR_LIPOPROTEIN"/>
    <property type="match status" value="1"/>
</dbReference>
<dbReference type="RefSeq" id="WP_204981249.1">
    <property type="nucleotide sequence ID" value="NZ_JBHTII010000001.1"/>
</dbReference>
<evidence type="ECO:0000256" key="1">
    <source>
        <dbReference type="SAM" id="SignalP"/>
    </source>
</evidence>
<proteinExistence type="predicted"/>
<gene>
    <name evidence="2" type="ORF">ACFQ0P_06295</name>
</gene>
<feature type="signal peptide" evidence="1">
    <location>
        <begin position="1"/>
        <end position="22"/>
    </location>
</feature>
<reference evidence="3" key="1">
    <citation type="journal article" date="2019" name="Int. J. Syst. Evol. Microbiol.">
        <title>The Global Catalogue of Microorganisms (GCM) 10K type strain sequencing project: providing services to taxonomists for standard genome sequencing and annotation.</title>
        <authorList>
            <consortium name="The Broad Institute Genomics Platform"/>
            <consortium name="The Broad Institute Genome Sequencing Center for Infectious Disease"/>
            <person name="Wu L."/>
            <person name="Ma J."/>
        </authorList>
    </citation>
    <scope>NUCLEOTIDE SEQUENCE [LARGE SCALE GENOMIC DNA]</scope>
    <source>
        <strain evidence="3">CCUG 54523</strain>
    </source>
</reference>
<protein>
    <recommendedName>
        <fullName evidence="4">Lipoprotein</fullName>
    </recommendedName>
</protein>
<dbReference type="Proteomes" id="UP001597055">
    <property type="component" value="Unassembled WGS sequence"/>
</dbReference>
<keyword evidence="3" id="KW-1185">Reference proteome</keyword>
<dbReference type="EMBL" id="JBHTII010000001">
    <property type="protein sequence ID" value="MFD0790001.1"/>
    <property type="molecule type" value="Genomic_DNA"/>
</dbReference>
<evidence type="ECO:0000313" key="2">
    <source>
        <dbReference type="EMBL" id="MFD0790001.1"/>
    </source>
</evidence>
<evidence type="ECO:0000313" key="3">
    <source>
        <dbReference type="Proteomes" id="UP001597055"/>
    </source>
</evidence>
<sequence>MTKGYLLTVVMAAALVTGCAAAHTAPSPSTGGPDRGADRPLFRGSFAAEYHEAWEKSTTAGVKAILRDERITDHEWSKVLTLLETCLDERGISLDVYNTDGSYEVNAGEMDGRIANERMGGCEQESGEAWIGHLYRSQTSNPQNIPATQLLTECMVRNGAVPTTYTEEEYLDDAPTLSFPFTDEHGFEIFIACNADFAFEK</sequence>
<evidence type="ECO:0008006" key="4">
    <source>
        <dbReference type="Google" id="ProtNLM"/>
    </source>
</evidence>
<comment type="caution">
    <text evidence="2">The sequence shown here is derived from an EMBL/GenBank/DDBJ whole genome shotgun (WGS) entry which is preliminary data.</text>
</comment>
<name>A0ABW3AG71_9MICO</name>